<evidence type="ECO:0000256" key="1">
    <source>
        <dbReference type="ARBA" id="ARBA00004123"/>
    </source>
</evidence>
<sequence length="458" mass="50638">MDQCAFTDKSNLLDDFDMESLLDDFDMESLAKGKGLKQSTFTNKSNLLDDFDIESLLDDFDMESLLANFDMESLSCLAAMDQSTFTDKSNLGSKYRGCYYNYQPTAEIRNAIDFNTDKSNQFDDCDNMEQQTDKSSAFALDTSMPLLANFDKTIEQQLEQQIQNTGVISDNYQPTAKIRNATDFQKLCIPIIRVKKIVKKIMKPDKNVMFSDDALVLLAKACELFSLELTHRSWMHTEKAKRKTLQKKDITVTINRSKIYEFLLNSTSMDVDTASPENPSETTQVLVPAALASVPVLVPVPLPPVRPPPVRPPQVLVSVGMYTYQTLVPPLPPQVLVPAVPVPPPPVQPSPPQVPVTVPAAHVPPPPVRPPQVSVHVEIYTYQAPVPPSSPHQPVPTGIYAPVPPPPPYLPIRAGIYDHVPPPPPRILVPAGMYAYQTLVSPPPPQVSVSTGLYGIYA</sequence>
<reference evidence="7 8" key="1">
    <citation type="submission" date="2020-08" db="EMBL/GenBank/DDBJ databases">
        <title>Plant Genome Project.</title>
        <authorList>
            <person name="Zhang R.-G."/>
        </authorList>
    </citation>
    <scope>NUCLEOTIDE SEQUENCE [LARGE SCALE GENOMIC DNA]</scope>
    <source>
        <tissue evidence="7">Rhizome</tissue>
    </source>
</reference>
<protein>
    <recommendedName>
        <fullName evidence="6">Core Histone H2A/H2B/H3 domain-containing protein</fullName>
    </recommendedName>
</protein>
<dbReference type="InterPro" id="IPR007125">
    <property type="entry name" value="H2A/H2B/H3"/>
</dbReference>
<dbReference type="InterPro" id="IPR009072">
    <property type="entry name" value="Histone-fold"/>
</dbReference>
<dbReference type="PANTHER" id="PTHR10252:SF145">
    <property type="entry name" value="NUCLEAR TRANSCRIPTION FACTOR Y SUBUNIT C-4"/>
    <property type="match status" value="1"/>
</dbReference>
<evidence type="ECO:0000256" key="3">
    <source>
        <dbReference type="ARBA" id="ARBA00023163"/>
    </source>
</evidence>
<keyword evidence="3" id="KW-0804">Transcription</keyword>
<evidence type="ECO:0000256" key="2">
    <source>
        <dbReference type="ARBA" id="ARBA00023015"/>
    </source>
</evidence>
<dbReference type="GO" id="GO:0005634">
    <property type="term" value="C:nucleus"/>
    <property type="evidence" value="ECO:0007669"/>
    <property type="project" value="UniProtKB-SubCell"/>
</dbReference>
<dbReference type="Pfam" id="PF00125">
    <property type="entry name" value="Histone"/>
    <property type="match status" value="1"/>
</dbReference>
<comment type="similarity">
    <text evidence="5">Belongs to the NFYC/HAP5 subunit family.</text>
</comment>
<gene>
    <name evidence="7" type="ORF">ZIOFF_065344</name>
</gene>
<dbReference type="GO" id="GO:0000978">
    <property type="term" value="F:RNA polymerase II cis-regulatory region sequence-specific DNA binding"/>
    <property type="evidence" value="ECO:0007669"/>
    <property type="project" value="TreeGrafter"/>
</dbReference>
<name>A0A8J5F1L5_ZINOF</name>
<comment type="caution">
    <text evidence="7">The sequence shown here is derived from an EMBL/GenBank/DDBJ whole genome shotgun (WGS) entry which is preliminary data.</text>
</comment>
<proteinExistence type="inferred from homology"/>
<keyword evidence="2" id="KW-0805">Transcription regulation</keyword>
<dbReference type="AlphaFoldDB" id="A0A8J5F1L5"/>
<accession>A0A8J5F1L5</accession>
<organism evidence="7 8">
    <name type="scientific">Zingiber officinale</name>
    <name type="common">Ginger</name>
    <name type="synonym">Amomum zingiber</name>
    <dbReference type="NCBI Taxonomy" id="94328"/>
    <lineage>
        <taxon>Eukaryota</taxon>
        <taxon>Viridiplantae</taxon>
        <taxon>Streptophyta</taxon>
        <taxon>Embryophyta</taxon>
        <taxon>Tracheophyta</taxon>
        <taxon>Spermatophyta</taxon>
        <taxon>Magnoliopsida</taxon>
        <taxon>Liliopsida</taxon>
        <taxon>Zingiberales</taxon>
        <taxon>Zingiberaceae</taxon>
        <taxon>Zingiber</taxon>
    </lineage>
</organism>
<dbReference type="GO" id="GO:0046982">
    <property type="term" value="F:protein heterodimerization activity"/>
    <property type="evidence" value="ECO:0007669"/>
    <property type="project" value="InterPro"/>
</dbReference>
<evidence type="ECO:0000256" key="4">
    <source>
        <dbReference type="ARBA" id="ARBA00023242"/>
    </source>
</evidence>
<dbReference type="PANTHER" id="PTHR10252">
    <property type="entry name" value="HISTONE-LIKE TRANSCRIPTION FACTOR CCAAT-RELATED"/>
    <property type="match status" value="1"/>
</dbReference>
<evidence type="ECO:0000313" key="8">
    <source>
        <dbReference type="Proteomes" id="UP000734854"/>
    </source>
</evidence>
<dbReference type="InterPro" id="IPR050568">
    <property type="entry name" value="Transcr_DNA_Rep_Reg"/>
</dbReference>
<dbReference type="Gene3D" id="1.10.20.10">
    <property type="entry name" value="Histone, subunit A"/>
    <property type="match status" value="1"/>
</dbReference>
<keyword evidence="4" id="KW-0539">Nucleus</keyword>
<dbReference type="EMBL" id="JACMSC010000018">
    <property type="protein sequence ID" value="KAG6476108.1"/>
    <property type="molecule type" value="Genomic_DNA"/>
</dbReference>
<keyword evidence="8" id="KW-1185">Reference proteome</keyword>
<dbReference type="Proteomes" id="UP000734854">
    <property type="component" value="Unassembled WGS sequence"/>
</dbReference>
<comment type="subcellular location">
    <subcellularLocation>
        <location evidence="1">Nucleus</location>
    </subcellularLocation>
</comment>
<evidence type="ECO:0000256" key="5">
    <source>
        <dbReference type="ARBA" id="ARBA00038129"/>
    </source>
</evidence>
<dbReference type="SUPFAM" id="SSF47113">
    <property type="entry name" value="Histone-fold"/>
    <property type="match status" value="1"/>
</dbReference>
<feature type="domain" description="Core Histone H2A/H2B/H3" evidence="6">
    <location>
        <begin position="178"/>
        <end position="254"/>
    </location>
</feature>
<evidence type="ECO:0000259" key="6">
    <source>
        <dbReference type="Pfam" id="PF00125"/>
    </source>
</evidence>
<evidence type="ECO:0000313" key="7">
    <source>
        <dbReference type="EMBL" id="KAG6476108.1"/>
    </source>
</evidence>
<dbReference type="GO" id="GO:0000981">
    <property type="term" value="F:DNA-binding transcription factor activity, RNA polymerase II-specific"/>
    <property type="evidence" value="ECO:0007669"/>
    <property type="project" value="TreeGrafter"/>
</dbReference>